<keyword evidence="7 13" id="KW-0863">Zinc-finger</keyword>
<evidence type="ECO:0000256" key="11">
    <source>
        <dbReference type="ARBA" id="ARBA00023242"/>
    </source>
</evidence>
<protein>
    <submittedName>
        <fullName evidence="16">F-box only protein 5</fullName>
    </submittedName>
</protein>
<evidence type="ECO:0000313" key="17">
    <source>
        <dbReference type="Proteomes" id="UP001623349"/>
    </source>
</evidence>
<evidence type="ECO:0000256" key="4">
    <source>
        <dbReference type="ARBA" id="ARBA00022490"/>
    </source>
</evidence>
<comment type="caution">
    <text evidence="16">The sequence shown here is derived from an EMBL/GenBank/DDBJ whole genome shotgun (WGS) entry which is preliminary data.</text>
</comment>
<evidence type="ECO:0000256" key="9">
    <source>
        <dbReference type="ARBA" id="ARBA00022786"/>
    </source>
</evidence>
<dbReference type="InterPro" id="IPR036047">
    <property type="entry name" value="F-box-like_dom_sf"/>
</dbReference>
<feature type="domain" description="ZBR-type" evidence="15">
    <location>
        <begin position="309"/>
        <end position="357"/>
    </location>
</feature>
<dbReference type="PANTHER" id="PTHR15493">
    <property type="entry name" value="F-BOX ONLY PROTEIN 5 AND 43"/>
    <property type="match status" value="1"/>
</dbReference>
<keyword evidence="11" id="KW-0539">Nucleus</keyword>
<feature type="region of interest" description="Disordered" evidence="14">
    <location>
        <begin position="266"/>
        <end position="291"/>
    </location>
</feature>
<feature type="compositionally biased region" description="Polar residues" evidence="14">
    <location>
        <begin position="278"/>
        <end position="291"/>
    </location>
</feature>
<dbReference type="InterPro" id="IPR001810">
    <property type="entry name" value="F-box_dom"/>
</dbReference>
<evidence type="ECO:0000256" key="12">
    <source>
        <dbReference type="ARBA" id="ARBA00023306"/>
    </source>
</evidence>
<dbReference type="Proteomes" id="UP001623349">
    <property type="component" value="Unassembled WGS sequence"/>
</dbReference>
<dbReference type="Pfam" id="PF22191">
    <property type="entry name" value="IBR_1"/>
    <property type="match status" value="1"/>
</dbReference>
<dbReference type="EMBL" id="BAAFST010000010">
    <property type="protein sequence ID" value="GAB1294895.1"/>
    <property type="molecule type" value="Genomic_DNA"/>
</dbReference>
<proteinExistence type="predicted"/>
<evidence type="ECO:0000256" key="7">
    <source>
        <dbReference type="ARBA" id="ARBA00022771"/>
    </source>
</evidence>
<keyword evidence="5" id="KW-0132">Cell division</keyword>
<comment type="pathway">
    <text evidence="3">Protein modification; protein ubiquitination.</text>
</comment>
<keyword evidence="12" id="KW-0131">Cell cycle</keyword>
<organism evidence="16 17">
    <name type="scientific">Apodemus speciosus</name>
    <name type="common">Large Japanese field mouse</name>
    <dbReference type="NCBI Taxonomy" id="105296"/>
    <lineage>
        <taxon>Eukaryota</taxon>
        <taxon>Metazoa</taxon>
        <taxon>Chordata</taxon>
        <taxon>Craniata</taxon>
        <taxon>Vertebrata</taxon>
        <taxon>Euteleostomi</taxon>
        <taxon>Mammalia</taxon>
        <taxon>Eutheria</taxon>
        <taxon>Euarchontoglires</taxon>
        <taxon>Glires</taxon>
        <taxon>Rodentia</taxon>
        <taxon>Myomorpha</taxon>
        <taxon>Muroidea</taxon>
        <taxon>Muridae</taxon>
        <taxon>Murinae</taxon>
        <taxon>Apodemus</taxon>
    </lineage>
</organism>
<dbReference type="Gene3D" id="1.20.1280.50">
    <property type="match status" value="1"/>
</dbReference>
<evidence type="ECO:0000256" key="6">
    <source>
        <dbReference type="ARBA" id="ARBA00022723"/>
    </source>
</evidence>
<evidence type="ECO:0000256" key="10">
    <source>
        <dbReference type="ARBA" id="ARBA00022833"/>
    </source>
</evidence>
<keyword evidence="4" id="KW-0963">Cytoplasm</keyword>
<dbReference type="PANTHER" id="PTHR15493:SF8">
    <property type="entry name" value="F-BOX ONLY PROTEIN 5"/>
    <property type="match status" value="1"/>
</dbReference>
<evidence type="ECO:0000313" key="16">
    <source>
        <dbReference type="EMBL" id="GAB1294895.1"/>
    </source>
</evidence>
<evidence type="ECO:0000256" key="5">
    <source>
        <dbReference type="ARBA" id="ARBA00022618"/>
    </source>
</evidence>
<evidence type="ECO:0000256" key="14">
    <source>
        <dbReference type="SAM" id="MobiDB-lite"/>
    </source>
</evidence>
<dbReference type="SUPFAM" id="SSF81383">
    <property type="entry name" value="F-box domain"/>
    <property type="match status" value="1"/>
</dbReference>
<evidence type="ECO:0000256" key="8">
    <source>
        <dbReference type="ARBA" id="ARBA00022776"/>
    </source>
</evidence>
<comment type="subcellular location">
    <subcellularLocation>
        <location evidence="2">Cytoplasm</location>
    </subcellularLocation>
    <subcellularLocation>
        <location evidence="1">Nucleus</location>
    </subcellularLocation>
</comment>
<keyword evidence="10" id="KW-0862">Zinc</keyword>
<keyword evidence="8" id="KW-0498">Mitosis</keyword>
<accession>A0ABQ0F6J1</accession>
<sequence>MKCFNCNSDLSELEVKSEDNGREGSYSPVSLEPSYKDCVRNHERLSYIESPIVGHDNKENQQVQNILDSPNETKELEASRLYEDSGYSSFTQSDPEDGILILENFRNSSQACLQPLQSPDQHPNKSLLPVLHFERVVCSTLKKNGKRSSKVDREMLKEVIASGNLRLQNIIGKKMGLEHLDILAELSRRGFMHLLANILTKLSGMDLINLSKVSRMWKKILENDKGAFQLYSKAMQRVVESSKLSLHATTRGYVVGRAALTSVQKSSTWAPPKKDAQVKSSSQRGQKGSTYSRHTEFLEVAKTLKNNESLKACVRCNFPAKYDHYLERAVCKRESCQFEYCTKCLCAYHNNKDCSNGRVLKASCKVGPLPGTKKSKKNLQRL</sequence>
<evidence type="ECO:0000259" key="15">
    <source>
        <dbReference type="PROSITE" id="PS51872"/>
    </source>
</evidence>
<dbReference type="Pfam" id="PF00646">
    <property type="entry name" value="F-box"/>
    <property type="match status" value="1"/>
</dbReference>
<keyword evidence="17" id="KW-1185">Reference proteome</keyword>
<gene>
    <name evidence="16" type="ORF">APTSU1_001012900</name>
</gene>
<dbReference type="PROSITE" id="PS51872">
    <property type="entry name" value="ZF_ZBR"/>
    <property type="match status" value="1"/>
</dbReference>
<dbReference type="InterPro" id="IPR044064">
    <property type="entry name" value="ZF_ZBR"/>
</dbReference>
<name>A0ABQ0F6J1_APOSI</name>
<dbReference type="CDD" id="cd20364">
    <property type="entry name" value="BRcat_RBR_FBXO5"/>
    <property type="match status" value="1"/>
</dbReference>
<evidence type="ECO:0000256" key="2">
    <source>
        <dbReference type="ARBA" id="ARBA00004496"/>
    </source>
</evidence>
<reference evidence="16 17" key="1">
    <citation type="submission" date="2024-08" db="EMBL/GenBank/DDBJ databases">
        <title>The draft genome of Apodemus speciosus.</title>
        <authorList>
            <person name="Nabeshima K."/>
            <person name="Suzuki S."/>
            <person name="Onuma M."/>
        </authorList>
    </citation>
    <scope>NUCLEOTIDE SEQUENCE [LARGE SCALE GENOMIC DNA]</scope>
    <source>
        <strain evidence="16">IB14-021</strain>
    </source>
</reference>
<evidence type="ECO:0000256" key="13">
    <source>
        <dbReference type="PROSITE-ProRule" id="PRU01220"/>
    </source>
</evidence>
<dbReference type="InterPro" id="IPR047147">
    <property type="entry name" value="FBX5_43"/>
</dbReference>
<keyword evidence="6" id="KW-0479">Metal-binding</keyword>
<evidence type="ECO:0000256" key="1">
    <source>
        <dbReference type="ARBA" id="ARBA00004123"/>
    </source>
</evidence>
<dbReference type="Gene3D" id="2.20.25.20">
    <property type="match status" value="1"/>
</dbReference>
<evidence type="ECO:0000256" key="3">
    <source>
        <dbReference type="ARBA" id="ARBA00004906"/>
    </source>
</evidence>
<keyword evidence="9" id="KW-0833">Ubl conjugation pathway</keyword>